<feature type="region of interest" description="Disordered" evidence="4">
    <location>
        <begin position="29"/>
        <end position="50"/>
    </location>
</feature>
<evidence type="ECO:0000256" key="3">
    <source>
        <dbReference type="PROSITE-ProRule" id="PRU00339"/>
    </source>
</evidence>
<dbReference type="SUPFAM" id="SSF53756">
    <property type="entry name" value="UDP-Glycosyltransferase/glycogen phosphorylase"/>
    <property type="match status" value="2"/>
</dbReference>
<evidence type="ECO:0000256" key="4">
    <source>
        <dbReference type="SAM" id="MobiDB-lite"/>
    </source>
</evidence>
<feature type="repeat" description="TPR" evidence="3">
    <location>
        <begin position="236"/>
        <end position="269"/>
    </location>
</feature>
<dbReference type="Gene3D" id="3.40.50.2000">
    <property type="entry name" value="Glycogen Phosphorylase B"/>
    <property type="match status" value="2"/>
</dbReference>
<dbReference type="EMBL" id="JAQQKX010000011">
    <property type="protein sequence ID" value="MDC7684335.1"/>
    <property type="molecule type" value="Genomic_DNA"/>
</dbReference>
<dbReference type="InterPro" id="IPR011990">
    <property type="entry name" value="TPR-like_helical_dom_sf"/>
</dbReference>
<reference evidence="5 6" key="1">
    <citation type="submission" date="2023-01" db="EMBL/GenBank/DDBJ databases">
        <title>Novel species of the genus Asticcacaulis isolated from rivers.</title>
        <authorList>
            <person name="Lu H."/>
        </authorList>
    </citation>
    <scope>NUCLEOTIDE SEQUENCE [LARGE SCALE GENOMIC DNA]</scope>
    <source>
        <strain evidence="5 6">BYS171W</strain>
    </source>
</reference>
<dbReference type="PANTHER" id="PTHR44943">
    <property type="entry name" value="CELLULOSE SYNTHASE OPERON PROTEIN C"/>
    <property type="match status" value="1"/>
</dbReference>
<evidence type="ECO:0000313" key="6">
    <source>
        <dbReference type="Proteomes" id="UP001214854"/>
    </source>
</evidence>
<keyword evidence="1" id="KW-0677">Repeat</keyword>
<feature type="repeat" description="TPR" evidence="3">
    <location>
        <begin position="683"/>
        <end position="716"/>
    </location>
</feature>
<dbReference type="SUPFAM" id="SSF48452">
    <property type="entry name" value="TPR-like"/>
    <property type="match status" value="3"/>
</dbReference>
<dbReference type="Proteomes" id="UP001214854">
    <property type="component" value="Unassembled WGS sequence"/>
</dbReference>
<accession>A0ABT5HWW1</accession>
<gene>
    <name evidence="5" type="ORF">PQU92_13690</name>
</gene>
<dbReference type="InterPro" id="IPR051685">
    <property type="entry name" value="Ycf3/AcsC/BcsC/TPR_MFPF"/>
</dbReference>
<evidence type="ECO:0000256" key="1">
    <source>
        <dbReference type="ARBA" id="ARBA00022737"/>
    </source>
</evidence>
<dbReference type="SMART" id="SM00028">
    <property type="entry name" value="TPR"/>
    <property type="match status" value="9"/>
</dbReference>
<dbReference type="RefSeq" id="WP_272748808.1">
    <property type="nucleotide sequence ID" value="NZ_JAQQKX010000011.1"/>
</dbReference>
<evidence type="ECO:0000313" key="5">
    <source>
        <dbReference type="EMBL" id="MDC7684335.1"/>
    </source>
</evidence>
<comment type="caution">
    <text evidence="5">The sequence shown here is derived from an EMBL/GenBank/DDBJ whole genome shotgun (WGS) entry which is preliminary data.</text>
</comment>
<keyword evidence="2 3" id="KW-0802">TPR repeat</keyword>
<dbReference type="Pfam" id="PF13181">
    <property type="entry name" value="TPR_8"/>
    <property type="match status" value="2"/>
</dbReference>
<dbReference type="Pfam" id="PF13432">
    <property type="entry name" value="TPR_16"/>
    <property type="match status" value="1"/>
</dbReference>
<dbReference type="InterPro" id="IPR019734">
    <property type="entry name" value="TPR_rpt"/>
</dbReference>
<dbReference type="PANTHER" id="PTHR44943:SF8">
    <property type="entry name" value="TPR REPEAT-CONTAINING PROTEIN MJ0263"/>
    <property type="match status" value="1"/>
</dbReference>
<evidence type="ECO:0000256" key="2">
    <source>
        <dbReference type="ARBA" id="ARBA00022803"/>
    </source>
</evidence>
<proteinExistence type="predicted"/>
<sequence length="1185" mass="131381">MPKKTWPMTSGQKPAAIPFDLPPEIARHLTPAVAPNPEPGPDPKPAATFDPAKIRVSGDAALPQPVGNPDDQSIILGDSLSNEALRVLLETTAHIKQLELLHKLKDALVHLKDSEFKEAGDDALKALEVDEKCATAWHILAISREKSGDLSGAFSCYEAAMRLEPENIGIANDIGRLAFFMGLHENAEQFYRYVLKREPFHPEAINNYASSLREMSRLEDAIEVLRPALEQTPDNAALWNTLGTVLNAQGDLDTALIFFDEALKHDKSNGKIWHNRGLILGNIGRVDEAIESLDEALKRFEDPNHVEAAQLAQAFNYFLKSDLARGWEYYEARKQTHGHDGMKYLTDIPQLDVMADLRGQSVFISTEQGLGDEILFATLLPDLLEELGPDGKLTLAVEKRLVSLFQRSYPQAHVTPHLTAKHSTYQVRFYPEITDVAPYSGFAVLGDFLPKYRKTVADFPKRTAFLTPDPDRVAYWKGELDKLGPFPKIGLLWKSLVKHSRRDRYYSPFESWKPILRTPGLIFVNLQYGDASAELAEAAREGLTIWNPPGIDLKQDLDDLSALCAAVDLVLGPSNATSNIAAGVGTPIWLLTPPNSWPMLGTDYYPWYAVARMFVNPDLSDWTPALTAMHEALIEEIAVAIDAPPAADLARTYQQVQRALLMRDWDDAEAQARALTHVAPTHSGAWQALATALDRLNRLPEALDAYQRALGLEPDSLDIAADLAQLAFRIGQYDMAERFYAHVIARDPTHLTAVNYYAAALREQSKYDVAIATLQTYLGEYPKQSELWDTLGTILMAQGDLDTALIFFNEAVNLDNSLAARFNRACAWMEQGLADQALPDIEVCLDRFSEPSNLRSAELTLAYAYLALGRVADGWKAYEARHMQGTPQAVVHEINVPRHDPKSTIDGRRLLVVAEQGLGDEVMLATLLPDVLRDLGEGHLTLAVEPRLVPLFKRAAPQATVLAHHTRFEDGLRHRSVPDLELSTIDEWVLLGDFLPVYRNDTAAFAASGAYLQPDPTRVAFWHAELAKFGDGPKVGLLWKSLKNDSRRSRFYSALDQWTPILSQSGPVFVNLQYGDVEAELTEAKAAGYHIYNPPIDLMNDLDELSALCAALDLIIGPSNATTQIAAATGATVWMLLPTGTWTTLGTDHYPWYPKVRLFQPQHNDWAALLSHVAISLKALSLSSV</sequence>
<organism evidence="5 6">
    <name type="scientific">Asticcacaulis aquaticus</name>
    <dbReference type="NCBI Taxonomy" id="2984212"/>
    <lineage>
        <taxon>Bacteria</taxon>
        <taxon>Pseudomonadati</taxon>
        <taxon>Pseudomonadota</taxon>
        <taxon>Alphaproteobacteria</taxon>
        <taxon>Caulobacterales</taxon>
        <taxon>Caulobacteraceae</taxon>
        <taxon>Asticcacaulis</taxon>
    </lineage>
</organism>
<dbReference type="PROSITE" id="PS50005">
    <property type="entry name" value="TPR"/>
    <property type="match status" value="5"/>
</dbReference>
<feature type="compositionally biased region" description="Pro residues" evidence="4">
    <location>
        <begin position="34"/>
        <end position="44"/>
    </location>
</feature>
<dbReference type="Pfam" id="PF14559">
    <property type="entry name" value="TPR_19"/>
    <property type="match status" value="1"/>
</dbReference>
<name>A0ABT5HWW1_9CAUL</name>
<protein>
    <submittedName>
        <fullName evidence="5">Tetratricopeptide repeat protein</fullName>
    </submittedName>
</protein>
<keyword evidence="6" id="KW-1185">Reference proteome</keyword>
<feature type="repeat" description="TPR" evidence="3">
    <location>
        <begin position="202"/>
        <end position="235"/>
    </location>
</feature>
<feature type="repeat" description="TPR" evidence="3">
    <location>
        <begin position="785"/>
        <end position="818"/>
    </location>
</feature>
<dbReference type="Gene3D" id="1.25.40.10">
    <property type="entry name" value="Tetratricopeptide repeat domain"/>
    <property type="match status" value="4"/>
</dbReference>
<feature type="repeat" description="TPR" evidence="3">
    <location>
        <begin position="134"/>
        <end position="167"/>
    </location>
</feature>